<dbReference type="EMBL" id="DUZY01000002">
    <property type="protein sequence ID" value="DAD27287.1"/>
    <property type="molecule type" value="Genomic_DNA"/>
</dbReference>
<organism evidence="2 3">
    <name type="scientific">Nelumbo nucifera</name>
    <name type="common">Sacred lotus</name>
    <dbReference type="NCBI Taxonomy" id="4432"/>
    <lineage>
        <taxon>Eukaryota</taxon>
        <taxon>Viridiplantae</taxon>
        <taxon>Streptophyta</taxon>
        <taxon>Embryophyta</taxon>
        <taxon>Tracheophyta</taxon>
        <taxon>Spermatophyta</taxon>
        <taxon>Magnoliopsida</taxon>
        <taxon>Proteales</taxon>
        <taxon>Nelumbonaceae</taxon>
        <taxon>Nelumbo</taxon>
    </lineage>
</organism>
<feature type="region of interest" description="Disordered" evidence="1">
    <location>
        <begin position="1"/>
        <end position="26"/>
    </location>
</feature>
<protein>
    <submittedName>
        <fullName evidence="2">Uncharacterized protein</fullName>
    </submittedName>
</protein>
<evidence type="ECO:0000313" key="3">
    <source>
        <dbReference type="Proteomes" id="UP000607653"/>
    </source>
</evidence>
<proteinExistence type="predicted"/>
<dbReference type="AlphaFoldDB" id="A0A822Y4B7"/>
<reference evidence="2 3" key="1">
    <citation type="journal article" date="2020" name="Mol. Biol. Evol.">
        <title>Distinct Expression and Methylation Patterns for Genes with Different Fates following a Single Whole-Genome Duplication in Flowering Plants.</title>
        <authorList>
            <person name="Shi T."/>
            <person name="Rahmani R.S."/>
            <person name="Gugger P.F."/>
            <person name="Wang M."/>
            <person name="Li H."/>
            <person name="Zhang Y."/>
            <person name="Li Z."/>
            <person name="Wang Q."/>
            <person name="Van de Peer Y."/>
            <person name="Marchal K."/>
            <person name="Chen J."/>
        </authorList>
    </citation>
    <scope>NUCLEOTIDE SEQUENCE [LARGE SCALE GENOMIC DNA]</scope>
    <source>
        <tissue evidence="2">Leaf</tissue>
    </source>
</reference>
<comment type="caution">
    <text evidence="2">The sequence shown here is derived from an EMBL/GenBank/DDBJ whole genome shotgun (WGS) entry which is preliminary data.</text>
</comment>
<sequence>MESSLLESSSDEESETSRRRKPQNKVQGPFLLIKGFDTNSPLYTLLSSPFLKISGGCSEFRRRHEQPGRILRFMLQQASGLQRSARSLAADPQRVM</sequence>
<keyword evidence="3" id="KW-1185">Reference proteome</keyword>
<dbReference type="Proteomes" id="UP000607653">
    <property type="component" value="Unassembled WGS sequence"/>
</dbReference>
<gene>
    <name evidence="2" type="ORF">HUJ06_028755</name>
</gene>
<evidence type="ECO:0000256" key="1">
    <source>
        <dbReference type="SAM" id="MobiDB-lite"/>
    </source>
</evidence>
<name>A0A822Y4B7_NELNU</name>
<accession>A0A822Y4B7</accession>
<evidence type="ECO:0000313" key="2">
    <source>
        <dbReference type="EMBL" id="DAD27287.1"/>
    </source>
</evidence>